<protein>
    <submittedName>
        <fullName evidence="1">Uncharacterized protein</fullName>
    </submittedName>
</protein>
<dbReference type="Proteomes" id="UP000050554">
    <property type="component" value="Unassembled WGS sequence"/>
</dbReference>
<comment type="caution">
    <text evidence="1">The sequence shown here is derived from an EMBL/GenBank/DDBJ whole genome shotgun (WGS) entry which is preliminary data.</text>
</comment>
<dbReference type="AlphaFoldDB" id="A0A0N8SPN2"/>
<reference evidence="1 2" key="1">
    <citation type="submission" date="2015-09" db="EMBL/GenBank/DDBJ databases">
        <title>Genome announcement of multiple Pseudomonas syringae strains.</title>
        <authorList>
            <person name="Thakur S."/>
            <person name="Wang P.W."/>
            <person name="Gong Y."/>
            <person name="Weir B.S."/>
            <person name="Guttman D.S."/>
        </authorList>
    </citation>
    <scope>NUCLEOTIDE SEQUENCE [LARGE SCALE GENOMIC DNA]</scope>
    <source>
        <strain evidence="1 2">ICMP3882</strain>
    </source>
</reference>
<accession>A0A0N8SPN2</accession>
<sequence>MYENIRYMLKTIFSADFGFQEEAAKNIYLRGLISSGKLDEMKAELAAAFEDKSVRWREMLLNDDYEVQDFDTEEESIAYVKRVLWDPLNP</sequence>
<evidence type="ECO:0000313" key="1">
    <source>
        <dbReference type="EMBL" id="KPY46864.1"/>
    </source>
</evidence>
<dbReference type="PATRIC" id="fig|55398.3.peg.2317"/>
<dbReference type="EMBL" id="LJRF01000116">
    <property type="protein sequence ID" value="KPY46864.1"/>
    <property type="molecule type" value="Genomic_DNA"/>
</dbReference>
<dbReference type="RefSeq" id="WP_004881994.1">
    <property type="nucleotide sequence ID" value="NZ_LJRF01000116.1"/>
</dbReference>
<proteinExistence type="predicted"/>
<gene>
    <name evidence="1" type="ORF">ALO47_01847</name>
</gene>
<evidence type="ECO:0000313" key="2">
    <source>
        <dbReference type="Proteomes" id="UP000050554"/>
    </source>
</evidence>
<name>A0A0N8SPN2_PSESI</name>
<organism evidence="1 2">
    <name type="scientific">Pseudomonas syringae pv. ribicola</name>
    <dbReference type="NCBI Taxonomy" id="55398"/>
    <lineage>
        <taxon>Bacteria</taxon>
        <taxon>Pseudomonadati</taxon>
        <taxon>Pseudomonadota</taxon>
        <taxon>Gammaproteobacteria</taxon>
        <taxon>Pseudomonadales</taxon>
        <taxon>Pseudomonadaceae</taxon>
        <taxon>Pseudomonas</taxon>
    </lineage>
</organism>